<proteinExistence type="predicted"/>
<keyword evidence="10" id="KW-1185">Reference proteome</keyword>
<evidence type="ECO:0000256" key="5">
    <source>
        <dbReference type="ARBA" id="ARBA00022729"/>
    </source>
</evidence>
<dbReference type="AlphaFoldDB" id="A0A2T0TBR2"/>
<evidence type="ECO:0000313" key="10">
    <source>
        <dbReference type="Proteomes" id="UP000238375"/>
    </source>
</evidence>
<accession>A0A2T0TBR2</accession>
<evidence type="ECO:0000256" key="3">
    <source>
        <dbReference type="ARBA" id="ARBA00022452"/>
    </source>
</evidence>
<dbReference type="InterPro" id="IPR012910">
    <property type="entry name" value="Plug_dom"/>
</dbReference>
<dbReference type="Gene3D" id="2.170.130.10">
    <property type="entry name" value="TonB-dependent receptor, plug domain"/>
    <property type="match status" value="1"/>
</dbReference>
<dbReference type="Gene3D" id="2.60.40.1120">
    <property type="entry name" value="Carboxypeptidase-like, regulatory domain"/>
    <property type="match status" value="1"/>
</dbReference>
<evidence type="ECO:0000313" key="9">
    <source>
        <dbReference type="EMBL" id="PRY43089.1"/>
    </source>
</evidence>
<dbReference type="Pfam" id="PF07715">
    <property type="entry name" value="Plug"/>
    <property type="match status" value="1"/>
</dbReference>
<evidence type="ECO:0000256" key="4">
    <source>
        <dbReference type="ARBA" id="ARBA00022692"/>
    </source>
</evidence>
<reference evidence="9 10" key="1">
    <citation type="submission" date="2018-03" db="EMBL/GenBank/DDBJ databases">
        <title>Genomic Encyclopedia of Archaeal and Bacterial Type Strains, Phase II (KMG-II): from individual species to whole genera.</title>
        <authorList>
            <person name="Goeker M."/>
        </authorList>
    </citation>
    <scope>NUCLEOTIDE SEQUENCE [LARGE SCALE GENOMIC DNA]</scope>
    <source>
        <strain evidence="9 10">DSM 28354</strain>
    </source>
</reference>
<dbReference type="GO" id="GO:0044718">
    <property type="term" value="P:siderophore transmembrane transport"/>
    <property type="evidence" value="ECO:0007669"/>
    <property type="project" value="TreeGrafter"/>
</dbReference>
<comment type="subcellular location">
    <subcellularLocation>
        <location evidence="1">Cell outer membrane</location>
        <topology evidence="1">Multi-pass membrane protein</topology>
    </subcellularLocation>
</comment>
<dbReference type="Pfam" id="PF13715">
    <property type="entry name" value="CarbopepD_reg_2"/>
    <property type="match status" value="1"/>
</dbReference>
<dbReference type="GO" id="GO:0015344">
    <property type="term" value="F:siderophore uptake transmembrane transporter activity"/>
    <property type="evidence" value="ECO:0007669"/>
    <property type="project" value="TreeGrafter"/>
</dbReference>
<organism evidence="9 10">
    <name type="scientific">Spirosoma oryzae</name>
    <dbReference type="NCBI Taxonomy" id="1469603"/>
    <lineage>
        <taxon>Bacteria</taxon>
        <taxon>Pseudomonadati</taxon>
        <taxon>Bacteroidota</taxon>
        <taxon>Cytophagia</taxon>
        <taxon>Cytophagales</taxon>
        <taxon>Cytophagaceae</taxon>
        <taxon>Spirosoma</taxon>
    </lineage>
</organism>
<evidence type="ECO:0000259" key="8">
    <source>
        <dbReference type="Pfam" id="PF07715"/>
    </source>
</evidence>
<dbReference type="Proteomes" id="UP000238375">
    <property type="component" value="Unassembled WGS sequence"/>
</dbReference>
<dbReference type="InterPro" id="IPR039426">
    <property type="entry name" value="TonB-dep_rcpt-like"/>
</dbReference>
<evidence type="ECO:0000256" key="1">
    <source>
        <dbReference type="ARBA" id="ARBA00004571"/>
    </source>
</evidence>
<dbReference type="GO" id="GO:0009279">
    <property type="term" value="C:cell outer membrane"/>
    <property type="evidence" value="ECO:0007669"/>
    <property type="project" value="UniProtKB-SubCell"/>
</dbReference>
<dbReference type="InterPro" id="IPR008969">
    <property type="entry name" value="CarboxyPept-like_regulatory"/>
</dbReference>
<dbReference type="PANTHER" id="PTHR30069">
    <property type="entry name" value="TONB-DEPENDENT OUTER MEMBRANE RECEPTOR"/>
    <property type="match status" value="1"/>
</dbReference>
<evidence type="ECO:0000256" key="2">
    <source>
        <dbReference type="ARBA" id="ARBA00022448"/>
    </source>
</evidence>
<evidence type="ECO:0000256" key="6">
    <source>
        <dbReference type="ARBA" id="ARBA00023136"/>
    </source>
</evidence>
<dbReference type="SUPFAM" id="SSF56935">
    <property type="entry name" value="Porins"/>
    <property type="match status" value="1"/>
</dbReference>
<evidence type="ECO:0000256" key="7">
    <source>
        <dbReference type="ARBA" id="ARBA00023237"/>
    </source>
</evidence>
<keyword evidence="9" id="KW-0675">Receptor</keyword>
<keyword evidence="2" id="KW-0813">Transport</keyword>
<keyword evidence="5" id="KW-0732">Signal</keyword>
<dbReference type="InterPro" id="IPR036942">
    <property type="entry name" value="Beta-barrel_TonB_sf"/>
</dbReference>
<gene>
    <name evidence="9" type="ORF">CLV58_104220</name>
</gene>
<name>A0A2T0TBR2_9BACT</name>
<protein>
    <submittedName>
        <fullName evidence="9">Outer membrane receptor protein involved in Fe transport</fullName>
    </submittedName>
</protein>
<dbReference type="OrthoDB" id="9758870at2"/>
<keyword evidence="7" id="KW-0998">Cell outer membrane</keyword>
<keyword evidence="3" id="KW-1134">Transmembrane beta strand</keyword>
<dbReference type="Gene3D" id="2.40.170.20">
    <property type="entry name" value="TonB-dependent receptor, beta-barrel domain"/>
    <property type="match status" value="1"/>
</dbReference>
<keyword evidence="4" id="KW-0812">Transmembrane</keyword>
<dbReference type="EMBL" id="PVTE01000004">
    <property type="protein sequence ID" value="PRY43089.1"/>
    <property type="molecule type" value="Genomic_DNA"/>
</dbReference>
<dbReference type="SUPFAM" id="SSF49464">
    <property type="entry name" value="Carboxypeptidase regulatory domain-like"/>
    <property type="match status" value="1"/>
</dbReference>
<feature type="domain" description="TonB-dependent receptor plug" evidence="8">
    <location>
        <begin position="153"/>
        <end position="228"/>
    </location>
</feature>
<dbReference type="InterPro" id="IPR037066">
    <property type="entry name" value="Plug_dom_sf"/>
</dbReference>
<keyword evidence="6" id="KW-0472">Membrane</keyword>
<comment type="caution">
    <text evidence="9">The sequence shown here is derived from an EMBL/GenBank/DDBJ whole genome shotgun (WGS) entry which is preliminary data.</text>
</comment>
<sequence length="792" mass="87775">MTDYGVAKIINVRLFLTGFLLLYCTSALWAQHQLVVTVRDDKSKKPIDGASLFISETRSGGKADSLGVATLWLAPNVFTIYVSAVGYIRDRVVVTLDADKRIDVYLKMRSTTLDEVDVRASRPDNNIRAVEMGQVQLSMPALKRMPVVLGEPDILKALTLQAGVTTAGEGAGGFNVRGGRADQNLVLLDGAPLLNTAHLLGFFTNVNPDLMQDVSLSKGAFSAQYGGRVSSLLTMSTRNGNADGWRVSGGISPVSLRVVADGPVAKKLTLIAGGRVAFPNYLLQLFPTPSVRNSRASFYDANLKLTYTPTVRHTIGVSLYQSGDSFRFPGDTLYGWKSTVVTGRWSYLIAPSVQLSVTGLYSGYRLNVNGVTPRLDFNFQSSIAQREGKVDLVYTPNEKLRVQAGTNGIVYRVQTGSIQPASDGSSINSFAVTPENGREFGVYISTDWTPSPAVTVQAGLRYSTFAYVGAATVYQYAEDVPRSPETVVDSVRYGPRQVVQQYGGLEPRFNLRLRVATNTAIKVSIARNRQYISLISNTTAITPLDFWKLSDPFTPPQIADQVAIGFFQNGRNNAVEISLEAYYKRLQHQIDYRYGANLVLNPHLETALIQATGKAYGVETSLTKRTGRLTGQITYTYARSLIAVQTPFDALRINGGRYYPAYIDRPHTLNVQSRLSLSHNWIFSANFVYYTGVPATYPDGRFNYNGETTLDYSQRNADRIPDYHRLDIAFSKDTRFSKNQRRYGIWTLGIYNVYARKNPYSIYFTRTSQRVDAYRLSVFGTLIPSIAYNAYF</sequence>
<dbReference type="PANTHER" id="PTHR30069:SF29">
    <property type="entry name" value="HEMOGLOBIN AND HEMOGLOBIN-HAPTOGLOBIN-BINDING PROTEIN 1-RELATED"/>
    <property type="match status" value="1"/>
</dbReference>